<reference evidence="13 14" key="1">
    <citation type="submission" date="2014-06" db="EMBL/GenBank/DDBJ databases">
        <title>Evolutionary Origins and Diversification of the Mycorrhizal Mutualists.</title>
        <authorList>
            <consortium name="DOE Joint Genome Institute"/>
            <consortium name="Mycorrhizal Genomics Consortium"/>
            <person name="Kohler A."/>
            <person name="Kuo A."/>
            <person name="Nagy L.G."/>
            <person name="Floudas D."/>
            <person name="Copeland A."/>
            <person name="Barry K.W."/>
            <person name="Cichocki N."/>
            <person name="Veneault-Fourrey C."/>
            <person name="LaButti K."/>
            <person name="Lindquist E.A."/>
            <person name="Lipzen A."/>
            <person name="Lundell T."/>
            <person name="Morin E."/>
            <person name="Murat C."/>
            <person name="Riley R."/>
            <person name="Ohm R."/>
            <person name="Sun H."/>
            <person name="Tunlid A."/>
            <person name="Henrissat B."/>
            <person name="Grigoriev I.V."/>
            <person name="Hibbett D.S."/>
            <person name="Martin F."/>
        </authorList>
    </citation>
    <scope>NUCLEOTIDE SEQUENCE [LARGE SCALE GENOMIC DNA]</scope>
    <source>
        <strain evidence="13 14">SS14</strain>
    </source>
</reference>
<dbReference type="GO" id="GO:0032979">
    <property type="term" value="P:protein insertion into mitochondrial inner membrane from matrix"/>
    <property type="evidence" value="ECO:0007669"/>
    <property type="project" value="TreeGrafter"/>
</dbReference>
<evidence type="ECO:0000256" key="2">
    <source>
        <dbReference type="ARBA" id="ARBA00009877"/>
    </source>
</evidence>
<name>A0A0C9UZ32_SPHS4</name>
<dbReference type="OrthoDB" id="2148490at2759"/>
<dbReference type="EMBL" id="KN837198">
    <property type="protein sequence ID" value="KIJ34542.1"/>
    <property type="molecule type" value="Genomic_DNA"/>
</dbReference>
<evidence type="ECO:0000256" key="7">
    <source>
        <dbReference type="ARBA" id="ARBA00023128"/>
    </source>
</evidence>
<dbReference type="Proteomes" id="UP000054279">
    <property type="component" value="Unassembled WGS sequence"/>
</dbReference>
<dbReference type="CDD" id="cd20069">
    <property type="entry name" value="5TM_Oxa1-like"/>
    <property type="match status" value="1"/>
</dbReference>
<organism evidence="13 14">
    <name type="scientific">Sphaerobolus stellatus (strain SS14)</name>
    <dbReference type="NCBI Taxonomy" id="990650"/>
    <lineage>
        <taxon>Eukaryota</taxon>
        <taxon>Fungi</taxon>
        <taxon>Dikarya</taxon>
        <taxon>Basidiomycota</taxon>
        <taxon>Agaricomycotina</taxon>
        <taxon>Agaricomycetes</taxon>
        <taxon>Phallomycetidae</taxon>
        <taxon>Geastrales</taxon>
        <taxon>Sphaerobolaceae</taxon>
        <taxon>Sphaerobolus</taxon>
    </lineage>
</organism>
<evidence type="ECO:0000256" key="4">
    <source>
        <dbReference type="ARBA" id="ARBA00022792"/>
    </source>
</evidence>
<evidence type="ECO:0000256" key="8">
    <source>
        <dbReference type="ARBA" id="ARBA00023136"/>
    </source>
</evidence>
<evidence type="ECO:0000256" key="9">
    <source>
        <dbReference type="RuleBase" id="RU003945"/>
    </source>
</evidence>
<feature type="compositionally biased region" description="Low complexity" evidence="10">
    <location>
        <begin position="126"/>
        <end position="144"/>
    </location>
</feature>
<dbReference type="InterPro" id="IPR001708">
    <property type="entry name" value="YidC/ALB3/OXA1/COX18"/>
</dbReference>
<keyword evidence="4" id="KW-0999">Mitochondrion inner membrane</keyword>
<evidence type="ECO:0000256" key="11">
    <source>
        <dbReference type="SAM" id="Phobius"/>
    </source>
</evidence>
<dbReference type="PANTHER" id="PTHR12428">
    <property type="entry name" value="OXA1"/>
    <property type="match status" value="1"/>
</dbReference>
<feature type="compositionally biased region" description="Basic and acidic residues" evidence="10">
    <location>
        <begin position="447"/>
        <end position="466"/>
    </location>
</feature>
<evidence type="ECO:0000256" key="10">
    <source>
        <dbReference type="SAM" id="MobiDB-lite"/>
    </source>
</evidence>
<dbReference type="AlphaFoldDB" id="A0A0C9UZ32"/>
<accession>A0A0C9UZ32</accession>
<feature type="transmembrane region" description="Helical" evidence="11">
    <location>
        <begin position="190"/>
        <end position="212"/>
    </location>
</feature>
<feature type="compositionally biased region" description="Low complexity" evidence="10">
    <location>
        <begin position="94"/>
        <end position="103"/>
    </location>
</feature>
<evidence type="ECO:0000256" key="3">
    <source>
        <dbReference type="ARBA" id="ARBA00022692"/>
    </source>
</evidence>
<gene>
    <name evidence="13" type="ORF">M422DRAFT_35054</name>
</gene>
<dbReference type="GO" id="GO:0032977">
    <property type="term" value="F:membrane insertase activity"/>
    <property type="evidence" value="ECO:0007669"/>
    <property type="project" value="InterPro"/>
</dbReference>
<feature type="transmembrane region" description="Helical" evidence="11">
    <location>
        <begin position="351"/>
        <end position="374"/>
    </location>
</feature>
<comment type="subcellular location">
    <subcellularLocation>
        <location evidence="9">Membrane</location>
        <topology evidence="9">Multi-pass membrane protein</topology>
    </subcellularLocation>
    <subcellularLocation>
        <location evidence="1">Mitochondrion inner membrane</location>
        <topology evidence="1">Multi-pass membrane protein</topology>
    </subcellularLocation>
</comment>
<feature type="region of interest" description="Disordered" evidence="10">
    <location>
        <begin position="115"/>
        <end position="144"/>
    </location>
</feature>
<feature type="region of interest" description="Disordered" evidence="10">
    <location>
        <begin position="61"/>
        <end position="103"/>
    </location>
</feature>
<keyword evidence="6 11" id="KW-1133">Transmembrane helix</keyword>
<keyword evidence="5" id="KW-0809">Transit peptide</keyword>
<evidence type="ECO:0000256" key="6">
    <source>
        <dbReference type="ARBA" id="ARBA00022989"/>
    </source>
</evidence>
<sequence length="466" mass="50682">MSFCRAAQNVARWRIGNVSSPVFTATVGLGARRLSTVPLYEVSRRNTSLLYQPLRRNFWSSTPSPAVPATTPPPQPEEASSSNAPATTPPPQPEEASSSNAPAPLNHEEAIQSSVVPAAEQKNDIASQAVSSDPSSASDTVVSALPDPSSVESVVPALQLGDLHALGQAGWGPVGWIQTALEFIHVTTGLPWWGTLVVTTILVRAAGIYFAVNTARVSSNLMPYQKEMATLMEQLKEAAANRELVKQQRLATRLRNIRADAKASILKTVQGPAYQIISSVCFFIAVRRLCNLPLPQLQDSSFFWIPDLTGTDSTYILPILMCAGMIVQARLGRTDAAATGSEVGKHLPNVVPFVALLSFFLFQSLPAAVMIHFVTNLSFMSLQSAALRSPRVREALNFRPLPKMTSEDFPSMQDTWNATKQYFKDKQLKAELAQKKGAEPPAFLSYKKHETTGKQKIKLTDVAKSK</sequence>
<evidence type="ECO:0000256" key="1">
    <source>
        <dbReference type="ARBA" id="ARBA00004448"/>
    </source>
</evidence>
<evidence type="ECO:0000313" key="14">
    <source>
        <dbReference type="Proteomes" id="UP000054279"/>
    </source>
</evidence>
<dbReference type="Pfam" id="PF02096">
    <property type="entry name" value="60KD_IMP"/>
    <property type="match status" value="1"/>
</dbReference>
<dbReference type="HOGENOM" id="CLU_029282_6_1_1"/>
<comment type="similarity">
    <text evidence="2 9">Belongs to the OXA1/ALB3/YidC family.</text>
</comment>
<protein>
    <recommendedName>
        <fullName evidence="12">Membrane insertase YidC/Oxa/ALB C-terminal domain-containing protein</fullName>
    </recommendedName>
</protein>
<feature type="region of interest" description="Disordered" evidence="10">
    <location>
        <begin position="440"/>
        <end position="466"/>
    </location>
</feature>
<evidence type="ECO:0000313" key="13">
    <source>
        <dbReference type="EMBL" id="KIJ34542.1"/>
    </source>
</evidence>
<feature type="compositionally biased region" description="Low complexity" evidence="10">
    <location>
        <begin position="77"/>
        <end position="86"/>
    </location>
</feature>
<evidence type="ECO:0000256" key="5">
    <source>
        <dbReference type="ARBA" id="ARBA00022946"/>
    </source>
</evidence>
<keyword evidence="3 9" id="KW-0812">Transmembrane</keyword>
<dbReference type="GO" id="GO:0005743">
    <property type="term" value="C:mitochondrial inner membrane"/>
    <property type="evidence" value="ECO:0007669"/>
    <property type="project" value="UniProtKB-SubCell"/>
</dbReference>
<keyword evidence="8 11" id="KW-0472">Membrane</keyword>
<dbReference type="InterPro" id="IPR028055">
    <property type="entry name" value="YidC/Oxa/ALB_C"/>
</dbReference>
<proteinExistence type="inferred from homology"/>
<feature type="domain" description="Membrane insertase YidC/Oxa/ALB C-terminal" evidence="12">
    <location>
        <begin position="192"/>
        <end position="386"/>
    </location>
</feature>
<keyword evidence="14" id="KW-1185">Reference proteome</keyword>
<dbReference type="PANTHER" id="PTHR12428:SF66">
    <property type="entry name" value="MITOCHONDRIAL INNER MEMBRANE PROTEIN OXA1L"/>
    <property type="match status" value="1"/>
</dbReference>
<evidence type="ECO:0000259" key="12">
    <source>
        <dbReference type="Pfam" id="PF02096"/>
    </source>
</evidence>
<keyword evidence="7" id="KW-0496">Mitochondrion</keyword>